<feature type="transmembrane region" description="Helical" evidence="7">
    <location>
        <begin position="43"/>
        <end position="66"/>
    </location>
</feature>
<name>A0A1H5H7W7_9ACTN</name>
<dbReference type="InterPro" id="IPR020846">
    <property type="entry name" value="MFS_dom"/>
</dbReference>
<dbReference type="PANTHER" id="PTHR23517:SF2">
    <property type="entry name" value="MULTIDRUG RESISTANCE PROTEIN MDTH"/>
    <property type="match status" value="1"/>
</dbReference>
<keyword evidence="6 7" id="KW-0472">Membrane</keyword>
<gene>
    <name evidence="9" type="ORF">SAMN04490357_7393</name>
</gene>
<evidence type="ECO:0000256" key="6">
    <source>
        <dbReference type="ARBA" id="ARBA00023136"/>
    </source>
</evidence>
<evidence type="ECO:0000259" key="8">
    <source>
        <dbReference type="PROSITE" id="PS50850"/>
    </source>
</evidence>
<dbReference type="GO" id="GO:0005886">
    <property type="term" value="C:plasma membrane"/>
    <property type="evidence" value="ECO:0007669"/>
    <property type="project" value="UniProtKB-SubCell"/>
</dbReference>
<dbReference type="PROSITE" id="PS50850">
    <property type="entry name" value="MFS"/>
    <property type="match status" value="1"/>
</dbReference>
<sequence>MRSTSAEAGVRARRLVTAGLAGSIGDGMYVPLTMLFVHSLTGLSLTSIGAGLTIAGLCALAFMPAVGAAIDRFGGRRVLVGVLALRAIGFAAYPFADSYPAFLAVALVVAVGMWATSPSQQALIGDIAQGAERDRLLAWDRSLRNAGMGCGSLAAAGLLALNGTTGFIAAAEVLAVVFAVAAVLVIRIPHVRGRAEPPGAPEGYRQVLADRPYLLITAANSLIAFGYTTQAMALPVFLTRDVALPDALAGVVFAVNTALVAVLGVPVARLTLRARRTRAAALGAVVFALSFAAFAVLPRFVSGPDAIVAVLAVAVLYTAGELVHSSPSLGLSVQAAPDHLRGRYLSVYQLSWSVCRTVAPLLLGFLLDTGQWHLWAVLALMVLSGAAILLGTERSLPPHAVIAGRAPAATASRPVRRQGRPARR</sequence>
<dbReference type="PANTHER" id="PTHR23517">
    <property type="entry name" value="RESISTANCE PROTEIN MDTM, PUTATIVE-RELATED-RELATED"/>
    <property type="match status" value="1"/>
</dbReference>
<dbReference type="InterPro" id="IPR050171">
    <property type="entry name" value="MFS_Transporters"/>
</dbReference>
<dbReference type="AlphaFoldDB" id="A0A1H5H7W7"/>
<dbReference type="Proteomes" id="UP000182375">
    <property type="component" value="Unassembled WGS sequence"/>
</dbReference>
<comment type="subcellular location">
    <subcellularLocation>
        <location evidence="1">Cell membrane</location>
        <topology evidence="1">Multi-pass membrane protein</topology>
    </subcellularLocation>
</comment>
<keyword evidence="4 7" id="KW-0812">Transmembrane</keyword>
<evidence type="ECO:0000256" key="5">
    <source>
        <dbReference type="ARBA" id="ARBA00022989"/>
    </source>
</evidence>
<dbReference type="SUPFAM" id="SSF103473">
    <property type="entry name" value="MFS general substrate transporter"/>
    <property type="match status" value="1"/>
</dbReference>
<reference evidence="9 10" key="1">
    <citation type="submission" date="2016-10" db="EMBL/GenBank/DDBJ databases">
        <authorList>
            <person name="de Groot N.N."/>
        </authorList>
    </citation>
    <scope>NUCLEOTIDE SEQUENCE [LARGE SCALE GENOMIC DNA]</scope>
    <source>
        <strain evidence="9 10">DSM 40306</strain>
    </source>
</reference>
<evidence type="ECO:0000256" key="3">
    <source>
        <dbReference type="ARBA" id="ARBA00022475"/>
    </source>
</evidence>
<dbReference type="InterPro" id="IPR036259">
    <property type="entry name" value="MFS_trans_sf"/>
</dbReference>
<evidence type="ECO:0000256" key="7">
    <source>
        <dbReference type="SAM" id="Phobius"/>
    </source>
</evidence>
<keyword evidence="5 7" id="KW-1133">Transmembrane helix</keyword>
<feature type="domain" description="Major facilitator superfamily (MFS) profile" evidence="8">
    <location>
        <begin position="212"/>
        <end position="424"/>
    </location>
</feature>
<evidence type="ECO:0000256" key="1">
    <source>
        <dbReference type="ARBA" id="ARBA00004651"/>
    </source>
</evidence>
<organism evidence="9 10">
    <name type="scientific">Streptomyces misionensis</name>
    <dbReference type="NCBI Taxonomy" id="67331"/>
    <lineage>
        <taxon>Bacteria</taxon>
        <taxon>Bacillati</taxon>
        <taxon>Actinomycetota</taxon>
        <taxon>Actinomycetes</taxon>
        <taxon>Kitasatosporales</taxon>
        <taxon>Streptomycetaceae</taxon>
        <taxon>Streptomyces</taxon>
    </lineage>
</organism>
<dbReference type="STRING" id="67331.SAMN04490357_7393"/>
<evidence type="ECO:0000256" key="2">
    <source>
        <dbReference type="ARBA" id="ARBA00022448"/>
    </source>
</evidence>
<feature type="transmembrane region" description="Helical" evidence="7">
    <location>
        <begin position="167"/>
        <end position="186"/>
    </location>
</feature>
<keyword evidence="2" id="KW-0813">Transport</keyword>
<feature type="transmembrane region" description="Helical" evidence="7">
    <location>
        <begin position="12"/>
        <end position="37"/>
    </location>
</feature>
<keyword evidence="3" id="KW-1003">Cell membrane</keyword>
<feature type="transmembrane region" description="Helical" evidence="7">
    <location>
        <begin position="213"/>
        <end position="235"/>
    </location>
</feature>
<proteinExistence type="predicted"/>
<dbReference type="GO" id="GO:0022857">
    <property type="term" value="F:transmembrane transporter activity"/>
    <property type="evidence" value="ECO:0007669"/>
    <property type="project" value="InterPro"/>
</dbReference>
<dbReference type="Pfam" id="PF07690">
    <property type="entry name" value="MFS_1"/>
    <property type="match status" value="2"/>
</dbReference>
<evidence type="ECO:0000256" key="4">
    <source>
        <dbReference type="ARBA" id="ARBA00022692"/>
    </source>
</evidence>
<protein>
    <submittedName>
        <fullName evidence="9">Na+/melibiose symporter</fullName>
    </submittedName>
</protein>
<feature type="transmembrane region" description="Helical" evidence="7">
    <location>
        <begin position="372"/>
        <end position="390"/>
    </location>
</feature>
<evidence type="ECO:0000313" key="10">
    <source>
        <dbReference type="Proteomes" id="UP000182375"/>
    </source>
</evidence>
<dbReference type="InterPro" id="IPR011701">
    <property type="entry name" value="MFS"/>
</dbReference>
<dbReference type="GeneID" id="95516379"/>
<dbReference type="RefSeq" id="WP_079172553.1">
    <property type="nucleotide sequence ID" value="NZ_FNTD01000004.1"/>
</dbReference>
<feature type="transmembrane region" description="Helical" evidence="7">
    <location>
        <begin position="279"/>
        <end position="300"/>
    </location>
</feature>
<evidence type="ECO:0000313" key="9">
    <source>
        <dbReference type="EMBL" id="SEE24087.1"/>
    </source>
</evidence>
<accession>A0A1H5H7W7</accession>
<feature type="transmembrane region" description="Helical" evidence="7">
    <location>
        <begin position="247"/>
        <end position="267"/>
    </location>
</feature>
<dbReference type="EMBL" id="FNTD01000004">
    <property type="protein sequence ID" value="SEE24087.1"/>
    <property type="molecule type" value="Genomic_DNA"/>
</dbReference>
<dbReference type="Gene3D" id="1.20.1250.20">
    <property type="entry name" value="MFS general substrate transporter like domains"/>
    <property type="match status" value="1"/>
</dbReference>